<comment type="caution">
    <text evidence="2">The sequence shown here is derived from an EMBL/GenBank/DDBJ whole genome shotgun (WGS) entry which is preliminary data.</text>
</comment>
<accession>X1REG2</accession>
<dbReference type="EMBL" id="BARW01009318">
    <property type="protein sequence ID" value="GAI78973.1"/>
    <property type="molecule type" value="Genomic_DNA"/>
</dbReference>
<dbReference type="AlphaFoldDB" id="X1REG2"/>
<name>X1REG2_9ZZZZ</name>
<organism evidence="2">
    <name type="scientific">marine sediment metagenome</name>
    <dbReference type="NCBI Taxonomy" id="412755"/>
    <lineage>
        <taxon>unclassified sequences</taxon>
        <taxon>metagenomes</taxon>
        <taxon>ecological metagenomes</taxon>
    </lineage>
</organism>
<proteinExistence type="predicted"/>
<feature type="transmembrane region" description="Helical" evidence="1">
    <location>
        <begin position="37"/>
        <end position="60"/>
    </location>
</feature>
<keyword evidence="1" id="KW-1133">Transmembrane helix</keyword>
<sequence length="70" mass="8016">MKRWIKKHSKIFLIALALLLIGNSIRGIVISLPGREWEIVIHSTIIALWLSILFFGSGAADKLSNWWEKD</sequence>
<keyword evidence="1" id="KW-0472">Membrane</keyword>
<gene>
    <name evidence="2" type="ORF">S12H4_18785</name>
</gene>
<evidence type="ECO:0000313" key="2">
    <source>
        <dbReference type="EMBL" id="GAI78973.1"/>
    </source>
</evidence>
<evidence type="ECO:0000256" key="1">
    <source>
        <dbReference type="SAM" id="Phobius"/>
    </source>
</evidence>
<keyword evidence="1" id="KW-0812">Transmembrane</keyword>
<reference evidence="2" key="1">
    <citation type="journal article" date="2014" name="Front. Microbiol.">
        <title>High frequency of phylogenetically diverse reductive dehalogenase-homologous genes in deep subseafloor sedimentary metagenomes.</title>
        <authorList>
            <person name="Kawai M."/>
            <person name="Futagami T."/>
            <person name="Toyoda A."/>
            <person name="Takaki Y."/>
            <person name="Nishi S."/>
            <person name="Hori S."/>
            <person name="Arai W."/>
            <person name="Tsubouchi T."/>
            <person name="Morono Y."/>
            <person name="Uchiyama I."/>
            <person name="Ito T."/>
            <person name="Fujiyama A."/>
            <person name="Inagaki F."/>
            <person name="Takami H."/>
        </authorList>
    </citation>
    <scope>NUCLEOTIDE SEQUENCE</scope>
    <source>
        <strain evidence="2">Expedition CK06-06</strain>
    </source>
</reference>
<protein>
    <submittedName>
        <fullName evidence="2">Uncharacterized protein</fullName>
    </submittedName>
</protein>